<evidence type="ECO:0000313" key="4">
    <source>
        <dbReference type="Proteomes" id="UP000005583"/>
    </source>
</evidence>
<keyword evidence="4" id="KW-1185">Reference proteome</keyword>
<dbReference type="RefSeq" id="WP_007125998.1">
    <property type="nucleotide sequence ID" value="NZ_AZFO01000006.1"/>
</dbReference>
<feature type="transmembrane region" description="Helical" evidence="1">
    <location>
        <begin position="163"/>
        <end position="183"/>
    </location>
</feature>
<keyword evidence="1" id="KW-0812">Transmembrane</keyword>
<dbReference type="EMBL" id="ACGU01000069">
    <property type="protein sequence ID" value="EEJ71602.1"/>
    <property type="molecule type" value="Genomic_DNA"/>
</dbReference>
<dbReference type="eggNOG" id="COG4767">
    <property type="taxonomic scope" value="Bacteria"/>
</dbReference>
<evidence type="ECO:0000256" key="1">
    <source>
        <dbReference type="SAM" id="Phobius"/>
    </source>
</evidence>
<gene>
    <name evidence="3" type="ORF">HMPREF0548_1503</name>
</gene>
<evidence type="ECO:0000313" key="3">
    <source>
        <dbReference type="EMBL" id="EEJ71602.1"/>
    </source>
</evidence>
<protein>
    <submittedName>
        <fullName evidence="3">VanZ-like protein</fullName>
    </submittedName>
</protein>
<sequence length="193" mass="22780">MVLISGKWYVAPLDLNGGVMLPFFIIIFLVMLFKQIKNKNIYWKKLLINILYLIYLWLLLDITLFPIFLFPHNMTPYTFGLGRQVFINLQFNALQDYLPLQVIGNILLLAPLSFFMAVFKQKYTYFWNNLFLMFLCTLSIETAQLIMSFFYLGNRTFDVNDLLLNTTGSILGFIFFKLTDHFFSKEILEVRSN</sequence>
<feature type="transmembrane region" description="Helical" evidence="1">
    <location>
        <begin position="15"/>
        <end position="34"/>
    </location>
</feature>
<feature type="transmembrane region" description="Helical" evidence="1">
    <location>
        <begin position="46"/>
        <end position="69"/>
    </location>
</feature>
<feature type="domain" description="VanZ-like" evidence="2">
    <location>
        <begin position="53"/>
        <end position="178"/>
    </location>
</feature>
<feature type="transmembrane region" description="Helical" evidence="1">
    <location>
        <begin position="98"/>
        <end position="119"/>
    </location>
</feature>
<dbReference type="Pfam" id="PF04892">
    <property type="entry name" value="VanZ"/>
    <property type="match status" value="1"/>
</dbReference>
<dbReference type="InterPro" id="IPR006976">
    <property type="entry name" value="VanZ-like"/>
</dbReference>
<organism evidence="3 4">
    <name type="scientific">Lactobacillus ultunensis DSM 16047</name>
    <dbReference type="NCBI Taxonomy" id="525365"/>
    <lineage>
        <taxon>Bacteria</taxon>
        <taxon>Bacillati</taxon>
        <taxon>Bacillota</taxon>
        <taxon>Bacilli</taxon>
        <taxon>Lactobacillales</taxon>
        <taxon>Lactobacillaceae</taxon>
        <taxon>Lactobacillus</taxon>
    </lineage>
</organism>
<name>C2EPA7_9LACO</name>
<dbReference type="PANTHER" id="PTHR36834:SF1">
    <property type="entry name" value="INTEGRAL MEMBRANE PROTEIN"/>
    <property type="match status" value="1"/>
</dbReference>
<dbReference type="AlphaFoldDB" id="C2EPA7"/>
<keyword evidence="1" id="KW-1133">Transmembrane helix</keyword>
<dbReference type="HOGENOM" id="CLU_077618_4_3_9"/>
<accession>C2EPA7</accession>
<dbReference type="InterPro" id="IPR053150">
    <property type="entry name" value="Teicoplanin_resist-assoc"/>
</dbReference>
<comment type="caution">
    <text evidence="3">The sequence shown here is derived from an EMBL/GenBank/DDBJ whole genome shotgun (WGS) entry which is preliminary data.</text>
</comment>
<evidence type="ECO:0000259" key="2">
    <source>
        <dbReference type="Pfam" id="PF04892"/>
    </source>
</evidence>
<dbReference type="STRING" id="525365.HMPREF0548_1503"/>
<dbReference type="PANTHER" id="PTHR36834">
    <property type="entry name" value="MEMBRANE PROTEIN-RELATED"/>
    <property type="match status" value="1"/>
</dbReference>
<dbReference type="PATRIC" id="fig|525365.8.peg.1937"/>
<reference evidence="3 4" key="1">
    <citation type="submission" date="2009-01" db="EMBL/GenBank/DDBJ databases">
        <authorList>
            <person name="Qin X."/>
            <person name="Bachman B."/>
            <person name="Battles P."/>
            <person name="Bell A."/>
            <person name="Bess C."/>
            <person name="Bickham C."/>
            <person name="Chaboub L."/>
            <person name="Chen D."/>
            <person name="Coyle M."/>
            <person name="Deiros D.R."/>
            <person name="Dinh H."/>
            <person name="Forbes L."/>
            <person name="Fowler G."/>
            <person name="Francisco L."/>
            <person name="Fu Q."/>
            <person name="Gubbala S."/>
            <person name="Hale W."/>
            <person name="Han Y."/>
            <person name="Hemphill L."/>
            <person name="Highlander S.K."/>
            <person name="Hirani K."/>
            <person name="Hogues M."/>
            <person name="Jackson L."/>
            <person name="Jakkamsetti A."/>
            <person name="Javaid M."/>
            <person name="Jiang H."/>
            <person name="Korchina V."/>
            <person name="Kovar C."/>
            <person name="Lara F."/>
            <person name="Lee S."/>
            <person name="Mata R."/>
            <person name="Mathew T."/>
            <person name="Moen C."/>
            <person name="Morales K."/>
            <person name="Munidasa M."/>
            <person name="Nazareth L."/>
            <person name="Ngo R."/>
            <person name="Nguyen L."/>
            <person name="Okwuonu G."/>
            <person name="Ongeri F."/>
            <person name="Patil S."/>
            <person name="Petrosino J."/>
            <person name="Pham C."/>
            <person name="Pham P."/>
            <person name="Pu L.-L."/>
            <person name="Puazo M."/>
            <person name="Raj R."/>
            <person name="Reid J."/>
            <person name="Rouhana J."/>
            <person name="Saada N."/>
            <person name="Shang Y."/>
            <person name="Simmons D."/>
            <person name="Thornton R."/>
            <person name="Warren J."/>
            <person name="Weissenberger G."/>
            <person name="Zhang J."/>
            <person name="Zhang L."/>
            <person name="Zhou C."/>
            <person name="Zhu D."/>
            <person name="Muzny D."/>
            <person name="Worley K."/>
            <person name="Gibbs R."/>
        </authorList>
    </citation>
    <scope>NUCLEOTIDE SEQUENCE [LARGE SCALE GENOMIC DNA]</scope>
    <source>
        <strain evidence="3 4">DSM 16047</strain>
    </source>
</reference>
<dbReference type="OrthoDB" id="4822551at2"/>
<dbReference type="Proteomes" id="UP000005583">
    <property type="component" value="Unassembled WGS sequence"/>
</dbReference>
<proteinExistence type="predicted"/>
<feature type="transmembrane region" description="Helical" evidence="1">
    <location>
        <begin position="131"/>
        <end position="151"/>
    </location>
</feature>
<keyword evidence="1" id="KW-0472">Membrane</keyword>